<feature type="compositionally biased region" description="Basic and acidic residues" evidence="1">
    <location>
        <begin position="151"/>
        <end position="174"/>
    </location>
</feature>
<feature type="compositionally biased region" description="Polar residues" evidence="1">
    <location>
        <begin position="326"/>
        <end position="335"/>
    </location>
</feature>
<feature type="compositionally biased region" description="Low complexity" evidence="1">
    <location>
        <begin position="231"/>
        <end position="240"/>
    </location>
</feature>
<feature type="region of interest" description="Disordered" evidence="1">
    <location>
        <begin position="267"/>
        <end position="301"/>
    </location>
</feature>
<evidence type="ECO:0008006" key="4">
    <source>
        <dbReference type="Google" id="ProtNLM"/>
    </source>
</evidence>
<dbReference type="PANTHER" id="PTHR46085">
    <property type="entry name" value="ARFGAP/RECO-RELATED"/>
    <property type="match status" value="1"/>
</dbReference>
<keyword evidence="3" id="KW-1185">Reference proteome</keyword>
<dbReference type="OrthoDB" id="6036at2759"/>
<name>A0A067KKE4_JATCU</name>
<dbReference type="STRING" id="180498.A0A067KKE4"/>
<dbReference type="InterPro" id="IPR044820">
    <property type="entry name" value="AGD14-like"/>
</dbReference>
<dbReference type="InterPro" id="IPR037278">
    <property type="entry name" value="ARFGAP/RecO"/>
</dbReference>
<feature type="compositionally biased region" description="Polar residues" evidence="1">
    <location>
        <begin position="418"/>
        <end position="430"/>
    </location>
</feature>
<evidence type="ECO:0000313" key="3">
    <source>
        <dbReference type="Proteomes" id="UP000027138"/>
    </source>
</evidence>
<evidence type="ECO:0000256" key="1">
    <source>
        <dbReference type="SAM" id="MobiDB-lite"/>
    </source>
</evidence>
<dbReference type="Gene3D" id="1.10.220.150">
    <property type="entry name" value="Arf GTPase activating protein"/>
    <property type="match status" value="1"/>
</dbReference>
<sequence length="627" mass="68147">MAKFKAEEVSALQAGGNDRARQIYFKDWDPQRDSYPDGSNLHKLRDFIKHVYVARKYSGERSTERVPRLRLNDKEESYESRKIGLYYSRSKSPNYRDKYERSARSRPGGRSDDRSLKYYYDERRSPCYGEENSRSGGFKKIPVGFEIVDDRIRDEKPRSGKLPDNHRFPHRESRYGSLSPDYQKNMDRSSSPVVRPFKDITGDNAPTLHVGERSKATDRKDADSAAQNQMIKSSGSKGSIDGMAVEDKSQNLIDFDTDCTPSNAVAAPQKEENQQSSDGCNCNSKESSAKQYAPPGPKPNTLEFLLLELSVPSVEPAASVSEESNNDSSPSTTSGGDMLTSGGVLMLTFPDNTGASKNEPGGTVPMGGVSSAAPPGQLLALTSSSDVSATASGDSAPDAVHVEQTLSLLDTFDSRASATSLPLQPSNGGPSQAVPDIHGDSTFKMPNGLQVSNVQQHQLSAIPAADGRPSGQQTSIITTVGGLNNQPQTSMHLPNVQGPSAAAQHSSQDVTNIIQDCTSGLKSQYVPLETKSIGRKELPMNLFTASYSPVPGSIPGWQNALPYGTGYNMQYYPNPVPARQYPNQAISSNPFDLDNETTSLQVSPCLLTALTQTLLGSWHLKHQLMHL</sequence>
<gene>
    <name evidence="2" type="ORF">JCGZ_13199</name>
</gene>
<evidence type="ECO:0000313" key="2">
    <source>
        <dbReference type="EMBL" id="KDP32274.1"/>
    </source>
</evidence>
<dbReference type="GO" id="GO:0005096">
    <property type="term" value="F:GTPase activator activity"/>
    <property type="evidence" value="ECO:0007669"/>
    <property type="project" value="InterPro"/>
</dbReference>
<feature type="compositionally biased region" description="Basic and acidic residues" evidence="1">
    <location>
        <begin position="210"/>
        <end position="223"/>
    </location>
</feature>
<feature type="region of interest" description="Disordered" evidence="1">
    <location>
        <begin position="151"/>
        <end position="242"/>
    </location>
</feature>
<feature type="region of interest" description="Disordered" evidence="1">
    <location>
        <begin position="93"/>
        <end position="117"/>
    </location>
</feature>
<dbReference type="EMBL" id="KK914582">
    <property type="protein sequence ID" value="KDP32274.1"/>
    <property type="molecule type" value="Genomic_DNA"/>
</dbReference>
<accession>A0A067KKE4</accession>
<protein>
    <recommendedName>
        <fullName evidence="4">Arf-GAP domain-containing protein</fullName>
    </recommendedName>
</protein>
<feature type="region of interest" description="Disordered" evidence="1">
    <location>
        <begin position="58"/>
        <end position="79"/>
    </location>
</feature>
<organism evidence="2 3">
    <name type="scientific">Jatropha curcas</name>
    <name type="common">Barbados nut</name>
    <dbReference type="NCBI Taxonomy" id="180498"/>
    <lineage>
        <taxon>Eukaryota</taxon>
        <taxon>Viridiplantae</taxon>
        <taxon>Streptophyta</taxon>
        <taxon>Embryophyta</taxon>
        <taxon>Tracheophyta</taxon>
        <taxon>Spermatophyta</taxon>
        <taxon>Magnoliopsida</taxon>
        <taxon>eudicotyledons</taxon>
        <taxon>Gunneridae</taxon>
        <taxon>Pentapetalae</taxon>
        <taxon>rosids</taxon>
        <taxon>fabids</taxon>
        <taxon>Malpighiales</taxon>
        <taxon>Euphorbiaceae</taxon>
        <taxon>Crotonoideae</taxon>
        <taxon>Jatropheae</taxon>
        <taxon>Jatropha</taxon>
    </lineage>
</organism>
<dbReference type="Proteomes" id="UP000027138">
    <property type="component" value="Unassembled WGS sequence"/>
</dbReference>
<dbReference type="InterPro" id="IPR038508">
    <property type="entry name" value="ArfGAP_dom_sf"/>
</dbReference>
<dbReference type="SUPFAM" id="SSF57863">
    <property type="entry name" value="ArfGap/RecO-like zinc finger"/>
    <property type="match status" value="1"/>
</dbReference>
<dbReference type="PANTHER" id="PTHR46085:SF16">
    <property type="entry name" value="ARFGAP_RECO-LIKE ZINC FINGER DOMAIN-CONTAINING PROTEIN"/>
    <property type="match status" value="1"/>
</dbReference>
<feature type="region of interest" description="Disordered" evidence="1">
    <location>
        <begin position="315"/>
        <end position="377"/>
    </location>
</feature>
<feature type="region of interest" description="Disordered" evidence="1">
    <location>
        <begin position="418"/>
        <end position="442"/>
    </location>
</feature>
<dbReference type="AlphaFoldDB" id="A0A067KKE4"/>
<reference evidence="2 3" key="1">
    <citation type="journal article" date="2014" name="PLoS ONE">
        <title>Global Analysis of Gene Expression Profiles in Physic Nut (Jatropha curcas L.) Seedlings Exposed to Salt Stress.</title>
        <authorList>
            <person name="Zhang L."/>
            <person name="Zhang C."/>
            <person name="Wu P."/>
            <person name="Chen Y."/>
            <person name="Li M."/>
            <person name="Jiang H."/>
            <person name="Wu G."/>
        </authorList>
    </citation>
    <scope>NUCLEOTIDE SEQUENCE [LARGE SCALE GENOMIC DNA]</scope>
    <source>
        <strain evidence="3">cv. GZQX0401</strain>
        <tissue evidence="2">Young leaves</tissue>
    </source>
</reference>
<feature type="compositionally biased region" description="Basic and acidic residues" evidence="1">
    <location>
        <begin position="94"/>
        <end position="117"/>
    </location>
</feature>
<feature type="compositionally biased region" description="Polar residues" evidence="1">
    <location>
        <begin position="274"/>
        <end position="290"/>
    </location>
</feature>
<proteinExistence type="predicted"/>